<dbReference type="Gene3D" id="1.10.260.40">
    <property type="entry name" value="lambda repressor-like DNA-binding domains"/>
    <property type="match status" value="1"/>
</dbReference>
<feature type="domain" description="HTH cro/C1-type" evidence="1">
    <location>
        <begin position="23"/>
        <end position="96"/>
    </location>
</feature>
<reference evidence="2 3" key="1">
    <citation type="submission" date="2019-09" db="EMBL/GenBank/DDBJ databases">
        <authorList>
            <person name="Wang X."/>
        </authorList>
    </citation>
    <scope>NUCLEOTIDE SEQUENCE [LARGE SCALE GENOMIC DNA]</scope>
    <source>
        <strain evidence="2 3">CICC 11023</strain>
    </source>
</reference>
<dbReference type="PANTHER" id="PTHR35010">
    <property type="entry name" value="BLL4672 PROTEIN-RELATED"/>
    <property type="match status" value="1"/>
</dbReference>
<dbReference type="Proteomes" id="UP000323876">
    <property type="component" value="Unassembled WGS sequence"/>
</dbReference>
<dbReference type="GO" id="GO:0003677">
    <property type="term" value="F:DNA binding"/>
    <property type="evidence" value="ECO:0007669"/>
    <property type="project" value="InterPro"/>
</dbReference>
<dbReference type="PANTHER" id="PTHR35010:SF2">
    <property type="entry name" value="BLL4672 PROTEIN"/>
    <property type="match status" value="1"/>
</dbReference>
<accession>A0A5N0EDP1</accession>
<sequence>MPRVGVTPRASCETCRVSQLGEFLRAKRASIAPEQVGLAPVGNPRRVSGLRREEVAQLAAMSVDQYTRLELGRVTRVSDDVLCGIARALLLSEDEQAYLRLLMLPHNRIAGDSDIKKGGVFGG</sequence>
<dbReference type="SUPFAM" id="SSF47413">
    <property type="entry name" value="lambda repressor-like DNA-binding domains"/>
    <property type="match status" value="1"/>
</dbReference>
<protein>
    <submittedName>
        <fullName evidence="2">Helix-turn-helix domain-containing protein</fullName>
    </submittedName>
</protein>
<evidence type="ECO:0000313" key="2">
    <source>
        <dbReference type="EMBL" id="KAA8887532.1"/>
    </source>
</evidence>
<dbReference type="OrthoDB" id="3608749at2"/>
<dbReference type="SMART" id="SM00530">
    <property type="entry name" value="HTH_XRE"/>
    <property type="match status" value="1"/>
</dbReference>
<comment type="caution">
    <text evidence="2">The sequence shown here is derived from an EMBL/GenBank/DDBJ whole genome shotgun (WGS) entry which is preliminary data.</text>
</comment>
<dbReference type="CDD" id="cd00093">
    <property type="entry name" value="HTH_XRE"/>
    <property type="match status" value="1"/>
</dbReference>
<organism evidence="2 3">
    <name type="scientific">Nocardia colli</name>
    <dbReference type="NCBI Taxonomy" id="2545717"/>
    <lineage>
        <taxon>Bacteria</taxon>
        <taxon>Bacillati</taxon>
        <taxon>Actinomycetota</taxon>
        <taxon>Actinomycetes</taxon>
        <taxon>Mycobacteriales</taxon>
        <taxon>Nocardiaceae</taxon>
        <taxon>Nocardia</taxon>
    </lineage>
</organism>
<dbReference type="Pfam" id="PF13560">
    <property type="entry name" value="HTH_31"/>
    <property type="match status" value="1"/>
</dbReference>
<dbReference type="InterPro" id="IPR001387">
    <property type="entry name" value="Cro/C1-type_HTH"/>
</dbReference>
<dbReference type="EMBL" id="VXLC01000006">
    <property type="protein sequence ID" value="KAA8887532.1"/>
    <property type="molecule type" value="Genomic_DNA"/>
</dbReference>
<gene>
    <name evidence="2" type="ORF">F3087_17815</name>
</gene>
<dbReference type="AlphaFoldDB" id="A0A5N0EDP1"/>
<keyword evidence="3" id="KW-1185">Reference proteome</keyword>
<evidence type="ECO:0000313" key="3">
    <source>
        <dbReference type="Proteomes" id="UP000323876"/>
    </source>
</evidence>
<name>A0A5N0EDP1_9NOCA</name>
<proteinExistence type="predicted"/>
<dbReference type="InterPro" id="IPR010982">
    <property type="entry name" value="Lambda_DNA-bd_dom_sf"/>
</dbReference>
<evidence type="ECO:0000259" key="1">
    <source>
        <dbReference type="SMART" id="SM00530"/>
    </source>
</evidence>